<proteinExistence type="predicted"/>
<name>A0A1I0BLB7_9PSED</name>
<dbReference type="Proteomes" id="UP000182332">
    <property type="component" value="Unassembled WGS sequence"/>
</dbReference>
<organism evidence="1 2">
    <name type="scientific">Pseudomonas graminis</name>
    <dbReference type="NCBI Taxonomy" id="158627"/>
    <lineage>
        <taxon>Bacteria</taxon>
        <taxon>Pseudomonadati</taxon>
        <taxon>Pseudomonadota</taxon>
        <taxon>Gammaproteobacteria</taxon>
        <taxon>Pseudomonadales</taxon>
        <taxon>Pseudomonadaceae</taxon>
        <taxon>Pseudomonas</taxon>
    </lineage>
</organism>
<evidence type="ECO:0000313" key="1">
    <source>
        <dbReference type="EMBL" id="SET07643.1"/>
    </source>
</evidence>
<reference evidence="1 2" key="1">
    <citation type="submission" date="2016-10" db="EMBL/GenBank/DDBJ databases">
        <authorList>
            <person name="de Groot N.N."/>
        </authorList>
    </citation>
    <scope>NUCLEOTIDE SEQUENCE [LARGE SCALE GENOMIC DNA]</scope>
    <source>
        <strain evidence="1 2">DSM 11363</strain>
    </source>
</reference>
<gene>
    <name evidence="1" type="ORF">SAMN05216197_10648</name>
</gene>
<sequence length="75" mass="8268">MALLTSSEWDFPSIGRPMPEAGSRLSYLQQRACSLRVSKPVSSRLKPVPLTQRTLLVGQITCPPPPDRRYSGIAT</sequence>
<dbReference type="EMBL" id="FOHW01000006">
    <property type="protein sequence ID" value="SET07643.1"/>
    <property type="molecule type" value="Genomic_DNA"/>
</dbReference>
<dbReference type="AlphaFoldDB" id="A0A1I0BLB7"/>
<evidence type="ECO:0000313" key="2">
    <source>
        <dbReference type="Proteomes" id="UP000182332"/>
    </source>
</evidence>
<protein>
    <submittedName>
        <fullName evidence="1">Uncharacterized protein</fullName>
    </submittedName>
</protein>
<accession>A0A1I0BLB7</accession>